<comment type="caution">
    <text evidence="2">The sequence shown here is derived from an EMBL/GenBank/DDBJ whole genome shotgun (WGS) entry which is preliminary data.</text>
</comment>
<dbReference type="AlphaFoldDB" id="A0A4R2HLU6"/>
<reference evidence="2 3" key="3">
    <citation type="submission" date="2019-03" db="EMBL/GenBank/DDBJ databases">
        <title>Genomic Encyclopedia of Type Strains, Phase IV (KMG-IV): sequencing the most valuable type-strain genomes for metagenomic binning, comparative biology and taxonomic classification.</title>
        <authorList>
            <person name="Goeker M."/>
        </authorList>
    </citation>
    <scope>NUCLEOTIDE SEQUENCE [LARGE SCALE GENOMIC DNA]</scope>
    <source>
        <strain evidence="2 3">DSM 103236</strain>
    </source>
</reference>
<gene>
    <name evidence="2" type="ORF">EV200_101607</name>
    <name evidence="1" type="ORF">GCM10011413_04580</name>
</gene>
<dbReference type="SUPFAM" id="SSF53474">
    <property type="entry name" value="alpha/beta-Hydrolases"/>
    <property type="match status" value="1"/>
</dbReference>
<dbReference type="Pfam" id="PF00756">
    <property type="entry name" value="Esterase"/>
    <property type="match status" value="1"/>
</dbReference>
<dbReference type="OrthoDB" id="9775130at2"/>
<dbReference type="Proteomes" id="UP000295684">
    <property type="component" value="Unassembled WGS sequence"/>
</dbReference>
<dbReference type="InterPro" id="IPR029058">
    <property type="entry name" value="AB_hydrolase_fold"/>
</dbReference>
<dbReference type="EMBL" id="SLWO01000001">
    <property type="protein sequence ID" value="TCO31159.1"/>
    <property type="molecule type" value="Genomic_DNA"/>
</dbReference>
<organism evidence="2 3">
    <name type="scientific">Pedobacter psychrotolerans</name>
    <dbReference type="NCBI Taxonomy" id="1843235"/>
    <lineage>
        <taxon>Bacteria</taxon>
        <taxon>Pseudomonadati</taxon>
        <taxon>Bacteroidota</taxon>
        <taxon>Sphingobacteriia</taxon>
        <taxon>Sphingobacteriales</taxon>
        <taxon>Sphingobacteriaceae</taxon>
        <taxon>Pedobacter</taxon>
    </lineage>
</organism>
<evidence type="ECO:0000313" key="2">
    <source>
        <dbReference type="EMBL" id="TCO31159.1"/>
    </source>
</evidence>
<dbReference type="PANTHER" id="PTHR48098:SF3">
    <property type="entry name" value="IRON(III) ENTEROBACTIN ESTERASE"/>
    <property type="match status" value="1"/>
</dbReference>
<evidence type="ECO:0000313" key="1">
    <source>
        <dbReference type="EMBL" id="GGE41820.1"/>
    </source>
</evidence>
<dbReference type="Gene3D" id="3.40.50.1820">
    <property type="entry name" value="alpha/beta hydrolase"/>
    <property type="match status" value="1"/>
</dbReference>
<keyword evidence="4" id="KW-1185">Reference proteome</keyword>
<dbReference type="RefSeq" id="WP_132529301.1">
    <property type="nucleotide sequence ID" value="NZ_BMJO01000001.1"/>
</dbReference>
<protein>
    <submittedName>
        <fullName evidence="1 2">Esterase</fullName>
    </submittedName>
</protein>
<reference evidence="4" key="2">
    <citation type="journal article" date="2019" name="Int. J. Syst. Evol. Microbiol.">
        <title>The Global Catalogue of Microorganisms (GCM) 10K type strain sequencing project: providing services to taxonomists for standard genome sequencing and annotation.</title>
        <authorList>
            <consortium name="The Broad Institute Genomics Platform"/>
            <consortium name="The Broad Institute Genome Sequencing Center for Infectious Disease"/>
            <person name="Wu L."/>
            <person name="Ma J."/>
        </authorList>
    </citation>
    <scope>NUCLEOTIDE SEQUENCE [LARGE SCALE GENOMIC DNA]</scope>
    <source>
        <strain evidence="4">CGMCC 1.15644</strain>
    </source>
</reference>
<dbReference type="EMBL" id="BMJO01000001">
    <property type="protein sequence ID" value="GGE41820.1"/>
    <property type="molecule type" value="Genomic_DNA"/>
</dbReference>
<evidence type="ECO:0000313" key="3">
    <source>
        <dbReference type="Proteomes" id="UP000295684"/>
    </source>
</evidence>
<name>A0A4R2HLU6_9SPHI</name>
<accession>A0A4R2HLU6</accession>
<sequence>MHREYHKWYSKHLERDMELLVFGHAGRAVLMFPTRMARFYDYENWGIVNSLSDKIERGELQLFCVDSVDAESFYNQSVFPSVRIARHLQYERYLLDEVLPLMYQKGTSNWIETVGFSMGAYHAINLSLKYPQLFKKTVGISGRYDLTQSPNPFTDLMGGFRDELVYFNMPEQYLPNLQDVNLIASLKSMEIILAVGETDPFFESNNRLSQLLWEKGITNQLYKWDNDAHRPHYWRRMAPLYI</sequence>
<proteinExistence type="predicted"/>
<reference evidence="1" key="4">
    <citation type="submission" date="2024-05" db="EMBL/GenBank/DDBJ databases">
        <authorList>
            <person name="Sun Q."/>
            <person name="Zhou Y."/>
        </authorList>
    </citation>
    <scope>NUCLEOTIDE SEQUENCE</scope>
    <source>
        <strain evidence="1">CGMCC 1.15644</strain>
    </source>
</reference>
<evidence type="ECO:0000313" key="4">
    <source>
        <dbReference type="Proteomes" id="UP000622648"/>
    </source>
</evidence>
<dbReference type="InterPro" id="IPR000801">
    <property type="entry name" value="Esterase-like"/>
</dbReference>
<dbReference type="PANTHER" id="PTHR48098">
    <property type="entry name" value="ENTEROCHELIN ESTERASE-RELATED"/>
    <property type="match status" value="1"/>
</dbReference>
<reference evidence="1" key="1">
    <citation type="journal article" date="2014" name="Int. J. Syst. Evol. Microbiol.">
        <title>Complete genome of a new Firmicutes species belonging to the dominant human colonic microbiota ('Ruminococcus bicirculans') reveals two chromosomes and a selective capacity to utilize plant glucans.</title>
        <authorList>
            <consortium name="NISC Comparative Sequencing Program"/>
            <person name="Wegmann U."/>
            <person name="Louis P."/>
            <person name="Goesmann A."/>
            <person name="Henrissat B."/>
            <person name="Duncan S.H."/>
            <person name="Flint H.J."/>
        </authorList>
    </citation>
    <scope>NUCLEOTIDE SEQUENCE</scope>
    <source>
        <strain evidence="1">CGMCC 1.15644</strain>
    </source>
</reference>
<dbReference type="Proteomes" id="UP000622648">
    <property type="component" value="Unassembled WGS sequence"/>
</dbReference>
<dbReference type="InterPro" id="IPR050583">
    <property type="entry name" value="Mycobacterial_A85_antigen"/>
</dbReference>